<dbReference type="OrthoDB" id="770239at2759"/>
<feature type="region of interest" description="Disordered" evidence="1">
    <location>
        <begin position="297"/>
        <end position="316"/>
    </location>
</feature>
<dbReference type="PANTHER" id="PTHR47212:SF4">
    <property type="entry name" value="ADHESIN-LIKE PROTEIN, PUTATIVE (DUF3741)-RELATED"/>
    <property type="match status" value="1"/>
</dbReference>
<dbReference type="Pfam" id="PF14309">
    <property type="entry name" value="DUF4378"/>
    <property type="match status" value="1"/>
</dbReference>
<accession>A0A9N7N3I1</accession>
<feature type="region of interest" description="Disordered" evidence="1">
    <location>
        <begin position="502"/>
        <end position="530"/>
    </location>
</feature>
<feature type="region of interest" description="Disordered" evidence="1">
    <location>
        <begin position="358"/>
        <end position="391"/>
    </location>
</feature>
<feature type="compositionally biased region" description="Low complexity" evidence="1">
    <location>
        <begin position="306"/>
        <end position="316"/>
    </location>
</feature>
<organism evidence="4 5">
    <name type="scientific">Striga hermonthica</name>
    <name type="common">Purple witchweed</name>
    <name type="synonym">Buchnera hermonthica</name>
    <dbReference type="NCBI Taxonomy" id="68872"/>
    <lineage>
        <taxon>Eukaryota</taxon>
        <taxon>Viridiplantae</taxon>
        <taxon>Streptophyta</taxon>
        <taxon>Embryophyta</taxon>
        <taxon>Tracheophyta</taxon>
        <taxon>Spermatophyta</taxon>
        <taxon>Magnoliopsida</taxon>
        <taxon>eudicotyledons</taxon>
        <taxon>Gunneridae</taxon>
        <taxon>Pentapetalae</taxon>
        <taxon>asterids</taxon>
        <taxon>lamiids</taxon>
        <taxon>Lamiales</taxon>
        <taxon>Orobanchaceae</taxon>
        <taxon>Buchnereae</taxon>
        <taxon>Striga</taxon>
    </lineage>
</organism>
<evidence type="ECO:0000259" key="3">
    <source>
        <dbReference type="Pfam" id="PF14309"/>
    </source>
</evidence>
<dbReference type="EMBL" id="CACSLK010020742">
    <property type="protein sequence ID" value="CAA0820769.1"/>
    <property type="molecule type" value="Genomic_DNA"/>
</dbReference>
<evidence type="ECO:0000313" key="4">
    <source>
        <dbReference type="EMBL" id="CAA0820769.1"/>
    </source>
</evidence>
<comment type="caution">
    <text evidence="4">The sequence shown here is derived from an EMBL/GenBank/DDBJ whole genome shotgun (WGS) entry which is preliminary data.</text>
</comment>
<name>A0A9N7N3I1_STRHE</name>
<feature type="compositionally biased region" description="Polar residues" evidence="1">
    <location>
        <begin position="99"/>
        <end position="119"/>
    </location>
</feature>
<keyword evidence="5" id="KW-1185">Reference proteome</keyword>
<evidence type="ECO:0008006" key="6">
    <source>
        <dbReference type="Google" id="ProtNLM"/>
    </source>
</evidence>
<evidence type="ECO:0000313" key="5">
    <source>
        <dbReference type="Proteomes" id="UP001153555"/>
    </source>
</evidence>
<dbReference type="InterPro" id="IPR022212">
    <property type="entry name" value="DUF3741"/>
</dbReference>
<feature type="compositionally biased region" description="Polar residues" evidence="1">
    <location>
        <begin position="510"/>
        <end position="530"/>
    </location>
</feature>
<feature type="compositionally biased region" description="Basic residues" evidence="1">
    <location>
        <begin position="120"/>
        <end position="133"/>
    </location>
</feature>
<feature type="region of interest" description="Disordered" evidence="1">
    <location>
        <begin position="62"/>
        <end position="138"/>
    </location>
</feature>
<feature type="compositionally biased region" description="Polar residues" evidence="1">
    <location>
        <begin position="573"/>
        <end position="586"/>
    </location>
</feature>
<feature type="region of interest" description="Disordered" evidence="1">
    <location>
        <begin position="573"/>
        <end position="595"/>
    </location>
</feature>
<dbReference type="Proteomes" id="UP001153555">
    <property type="component" value="Unassembled WGS sequence"/>
</dbReference>
<sequence length="876" mass="98841">MAKRSKRRPSRHERDPAGCISGLINVFSFRQGRSTKRLLTDRKEVSKQAECAGHLSNNIVSPSSTVECETSVDTEKSKMPKADASKTSVKELMEEEMCNEQSPEQPNDSNFCSEQIKSKSGNHMKKSQKKTKSSAKSCDMDLDQDRHQKPLCNFNLERILQELADIDQKKTNILNYDVDIDIPSSEAMTVVEEKLVQAVKLFIEQRLSNSKRFGDEENSFRSLELTDALKTLSSNKGLFLKLLEDPNSELVKHIQNFDDAHLLCKKDQAARCSPVNPKPVELSSHKNRSFFRRRTKSLESFPQGVDNNNKDSQSSNKIIILKPGPTMPGSPVTDIADNERNTNVSQFSFMEIKRKIRHAMGKERRGISPERLSPKSSNSNNGEKRESFGWKSPNRNHFYTERFTLSSLSFNKGVPAGKLKDEGSESLRLGGSNIYIEAKKHLSEMVMSGDENTESVSGNNSVKPLGRILSFPEYNVSPCLSPKKHRDEIFLAAQMRLSPHGMVKKDQSLTEKNSGSQPRVSCSNSGNKEQTMLANVDNSIGDDREYSFEIRCFNDDTVVSEVQLEKAIDMSCQPSRNSIGGDNQNGDTREVDDAESGSLCFKSHLSVDDQVLSPPDRATTEIEDLNRTIEKIEQPSPVSVLEPLFTDGDISPASTISHPVEKENQVEPRHIIFEEEQCSDHDQGICTRISPEGEESAFEYVEAVLLGSGLNWDEFLLRWLSSYEILDSSLFDEVELFSSRSHHDQKLLFHCANEALEEVCKDYFGCFSGTSSTKTYVRPVPKGMDLIHDVWERVEKRLLQNSQSLPLDGLLKKDLVGSTKWINLHSDIELIVQEVEEIIFYELVDEIFLGCFQDCAFECEFDVCYSEFKNIEDVDS</sequence>
<dbReference type="Pfam" id="PF12552">
    <property type="entry name" value="DUF3741"/>
    <property type="match status" value="1"/>
</dbReference>
<evidence type="ECO:0000259" key="2">
    <source>
        <dbReference type="Pfam" id="PF12552"/>
    </source>
</evidence>
<dbReference type="AlphaFoldDB" id="A0A9N7N3I1"/>
<reference evidence="4" key="1">
    <citation type="submission" date="2019-12" db="EMBL/GenBank/DDBJ databases">
        <authorList>
            <person name="Scholes J."/>
        </authorList>
    </citation>
    <scope>NUCLEOTIDE SEQUENCE</scope>
</reference>
<protein>
    <recommendedName>
        <fullName evidence="6">DUF4378 domain-containing protein</fullName>
    </recommendedName>
</protein>
<dbReference type="InterPro" id="IPR025486">
    <property type="entry name" value="DUF4378"/>
</dbReference>
<feature type="compositionally biased region" description="Basic and acidic residues" evidence="1">
    <location>
        <begin position="73"/>
        <end position="92"/>
    </location>
</feature>
<feature type="domain" description="DUF3741" evidence="2">
    <location>
        <begin position="205"/>
        <end position="248"/>
    </location>
</feature>
<evidence type="ECO:0000256" key="1">
    <source>
        <dbReference type="SAM" id="MobiDB-lite"/>
    </source>
</evidence>
<feature type="domain" description="DUF4378" evidence="3">
    <location>
        <begin position="698"/>
        <end position="846"/>
    </location>
</feature>
<proteinExistence type="predicted"/>
<gene>
    <name evidence="4" type="ORF">SHERM_18771</name>
</gene>
<dbReference type="PANTHER" id="PTHR47212">
    <property type="entry name" value="ADHESIN-LIKE PROTEIN, PUTATIVE (DUF3741)-RELATED"/>
    <property type="match status" value="1"/>
</dbReference>